<gene>
    <name evidence="1" type="ORF">BJ138DRAFT_1187678</name>
</gene>
<name>A0ACB7ZS22_9AGAM</name>
<keyword evidence="2" id="KW-1185">Reference proteome</keyword>
<accession>A0ACB7ZS22</accession>
<evidence type="ECO:0000313" key="1">
    <source>
        <dbReference type="EMBL" id="KAH7903954.1"/>
    </source>
</evidence>
<protein>
    <submittedName>
        <fullName evidence="1">Uncharacterized protein</fullName>
    </submittedName>
</protein>
<sequence length="213" mass="23030">MSRQPPGGIYSHDTLPPWMTGYLSTLPHSELEHYTIFDSGDDVELSYDPPTVGSRPASYASHSYSPGSPSPTTTPKNSQPATPETIKHRLNAPLKYQVSFHAQSSEASPELSGSAKINSTASLNASETHRAVSSQTGVRKDEVFIELFKLMKTVLATGLFATTQCTVSAADAATTKTAQTTTRIQQLPMQRIQQTTAEEEATLPHPQRSALGR</sequence>
<dbReference type="EMBL" id="MU268677">
    <property type="protein sequence ID" value="KAH7903954.1"/>
    <property type="molecule type" value="Genomic_DNA"/>
</dbReference>
<comment type="caution">
    <text evidence="1">The sequence shown here is derived from an EMBL/GenBank/DDBJ whole genome shotgun (WGS) entry which is preliminary data.</text>
</comment>
<evidence type="ECO:0000313" key="2">
    <source>
        <dbReference type="Proteomes" id="UP000790377"/>
    </source>
</evidence>
<proteinExistence type="predicted"/>
<organism evidence="1 2">
    <name type="scientific">Hygrophoropsis aurantiaca</name>
    <dbReference type="NCBI Taxonomy" id="72124"/>
    <lineage>
        <taxon>Eukaryota</taxon>
        <taxon>Fungi</taxon>
        <taxon>Dikarya</taxon>
        <taxon>Basidiomycota</taxon>
        <taxon>Agaricomycotina</taxon>
        <taxon>Agaricomycetes</taxon>
        <taxon>Agaricomycetidae</taxon>
        <taxon>Boletales</taxon>
        <taxon>Coniophorineae</taxon>
        <taxon>Hygrophoropsidaceae</taxon>
        <taxon>Hygrophoropsis</taxon>
    </lineage>
</organism>
<reference evidence="1" key="1">
    <citation type="journal article" date="2021" name="New Phytol.">
        <title>Evolutionary innovations through gain and loss of genes in the ectomycorrhizal Boletales.</title>
        <authorList>
            <person name="Wu G."/>
            <person name="Miyauchi S."/>
            <person name="Morin E."/>
            <person name="Kuo A."/>
            <person name="Drula E."/>
            <person name="Varga T."/>
            <person name="Kohler A."/>
            <person name="Feng B."/>
            <person name="Cao Y."/>
            <person name="Lipzen A."/>
            <person name="Daum C."/>
            <person name="Hundley H."/>
            <person name="Pangilinan J."/>
            <person name="Johnson J."/>
            <person name="Barry K."/>
            <person name="LaButti K."/>
            <person name="Ng V."/>
            <person name="Ahrendt S."/>
            <person name="Min B."/>
            <person name="Choi I.G."/>
            <person name="Park H."/>
            <person name="Plett J.M."/>
            <person name="Magnuson J."/>
            <person name="Spatafora J.W."/>
            <person name="Nagy L.G."/>
            <person name="Henrissat B."/>
            <person name="Grigoriev I.V."/>
            <person name="Yang Z.L."/>
            <person name="Xu J."/>
            <person name="Martin F.M."/>
        </authorList>
    </citation>
    <scope>NUCLEOTIDE SEQUENCE</scope>
    <source>
        <strain evidence="1">ATCC 28755</strain>
    </source>
</reference>
<dbReference type="Proteomes" id="UP000790377">
    <property type="component" value="Unassembled WGS sequence"/>
</dbReference>